<dbReference type="Gene3D" id="3.30.420.10">
    <property type="entry name" value="Ribonuclease H-like superfamily/Ribonuclease H"/>
    <property type="match status" value="1"/>
</dbReference>
<dbReference type="SUPFAM" id="SSF53098">
    <property type="entry name" value="Ribonuclease H-like"/>
    <property type="match status" value="1"/>
</dbReference>
<name>A0A7J9GG33_9ROSI</name>
<evidence type="ECO:0000313" key="2">
    <source>
        <dbReference type="EMBL" id="MBA0796054.1"/>
    </source>
</evidence>
<comment type="caution">
    <text evidence="2">The sequence shown here is derived from an EMBL/GenBank/DDBJ whole genome shotgun (WGS) entry which is preliminary data.</text>
</comment>
<dbReference type="AlphaFoldDB" id="A0A7J9GG33"/>
<dbReference type="GO" id="GO:0004523">
    <property type="term" value="F:RNA-DNA hybrid ribonuclease activity"/>
    <property type="evidence" value="ECO:0007669"/>
    <property type="project" value="InterPro"/>
</dbReference>
<protein>
    <recommendedName>
        <fullName evidence="1">RNase H type-1 domain-containing protein</fullName>
    </recommendedName>
</protein>
<evidence type="ECO:0000313" key="3">
    <source>
        <dbReference type="Proteomes" id="UP000593560"/>
    </source>
</evidence>
<organism evidence="2 3">
    <name type="scientific">Gossypium harknessii</name>
    <dbReference type="NCBI Taxonomy" id="34285"/>
    <lineage>
        <taxon>Eukaryota</taxon>
        <taxon>Viridiplantae</taxon>
        <taxon>Streptophyta</taxon>
        <taxon>Embryophyta</taxon>
        <taxon>Tracheophyta</taxon>
        <taxon>Spermatophyta</taxon>
        <taxon>Magnoliopsida</taxon>
        <taxon>eudicotyledons</taxon>
        <taxon>Gunneridae</taxon>
        <taxon>Pentapetalae</taxon>
        <taxon>rosids</taxon>
        <taxon>malvids</taxon>
        <taxon>Malvales</taxon>
        <taxon>Malvaceae</taxon>
        <taxon>Malvoideae</taxon>
        <taxon>Gossypium</taxon>
    </lineage>
</organism>
<dbReference type="InterPro" id="IPR002156">
    <property type="entry name" value="RNaseH_domain"/>
</dbReference>
<dbReference type="CDD" id="cd06222">
    <property type="entry name" value="RNase_H_like"/>
    <property type="match status" value="1"/>
</dbReference>
<dbReference type="PANTHER" id="PTHR47723:SF24">
    <property type="entry name" value="RNASE H TYPE-1 DOMAIN-CONTAINING PROTEIN"/>
    <property type="match status" value="1"/>
</dbReference>
<reference evidence="2 3" key="1">
    <citation type="journal article" date="2019" name="Genome Biol. Evol.">
        <title>Insights into the evolution of the New World diploid cottons (Gossypium, subgenus Houzingenia) based on genome sequencing.</title>
        <authorList>
            <person name="Grover C.E."/>
            <person name="Arick M.A. 2nd"/>
            <person name="Thrash A."/>
            <person name="Conover J.L."/>
            <person name="Sanders W.S."/>
            <person name="Peterson D.G."/>
            <person name="Frelichowski J.E."/>
            <person name="Scheffler J.A."/>
            <person name="Scheffler B.E."/>
            <person name="Wendel J.F."/>
        </authorList>
    </citation>
    <scope>NUCLEOTIDE SEQUENCE [LARGE SCALE GENOMIC DNA]</scope>
    <source>
        <strain evidence="2">0</strain>
        <tissue evidence="2">Leaf</tissue>
    </source>
</reference>
<accession>A0A7J9GG33</accession>
<dbReference type="GO" id="GO:0003676">
    <property type="term" value="F:nucleic acid binding"/>
    <property type="evidence" value="ECO:0007669"/>
    <property type="project" value="InterPro"/>
</dbReference>
<dbReference type="Proteomes" id="UP000593560">
    <property type="component" value="Unassembled WGS sequence"/>
</dbReference>
<dbReference type="EMBL" id="JABFAD010000004">
    <property type="protein sequence ID" value="MBA0796054.1"/>
    <property type="molecule type" value="Genomic_DNA"/>
</dbReference>
<gene>
    <name evidence="2" type="ORF">Gohar_006854</name>
</gene>
<dbReference type="PANTHER" id="PTHR47723">
    <property type="entry name" value="OS05G0353850 PROTEIN"/>
    <property type="match status" value="1"/>
</dbReference>
<dbReference type="InterPro" id="IPR012337">
    <property type="entry name" value="RNaseH-like_sf"/>
</dbReference>
<proteinExistence type="predicted"/>
<dbReference type="InterPro" id="IPR053151">
    <property type="entry name" value="RNase_H-like"/>
</dbReference>
<sequence length="97" mass="10897">MVSGMNWSVSEWGWVKLNTDGAVSLSSCSTATGGVIRDEKVNWLCGYSMILGRDEVFRIEARSMLKGLCLTWEKGYRQVELESDNALLVELILSENY</sequence>
<dbReference type="InterPro" id="IPR044730">
    <property type="entry name" value="RNase_H-like_dom_plant"/>
</dbReference>
<evidence type="ECO:0000259" key="1">
    <source>
        <dbReference type="Pfam" id="PF13456"/>
    </source>
</evidence>
<keyword evidence="3" id="KW-1185">Reference proteome</keyword>
<feature type="domain" description="RNase H type-1" evidence="1">
    <location>
        <begin position="18"/>
        <end position="94"/>
    </location>
</feature>
<dbReference type="InterPro" id="IPR036397">
    <property type="entry name" value="RNaseH_sf"/>
</dbReference>
<dbReference type="Pfam" id="PF13456">
    <property type="entry name" value="RVT_3"/>
    <property type="match status" value="1"/>
</dbReference>
<dbReference type="OrthoDB" id="955670at2759"/>